<organism evidence="1">
    <name type="scientific">marine metagenome</name>
    <dbReference type="NCBI Taxonomy" id="408172"/>
    <lineage>
        <taxon>unclassified sequences</taxon>
        <taxon>metagenomes</taxon>
        <taxon>ecological metagenomes</taxon>
    </lineage>
</organism>
<evidence type="ECO:0008006" key="2">
    <source>
        <dbReference type="Google" id="ProtNLM"/>
    </source>
</evidence>
<accession>A0A381VAX4</accession>
<evidence type="ECO:0000313" key="1">
    <source>
        <dbReference type="EMBL" id="SVA36837.1"/>
    </source>
</evidence>
<dbReference type="PROSITE" id="PS51257">
    <property type="entry name" value="PROKAR_LIPOPROTEIN"/>
    <property type="match status" value="1"/>
</dbReference>
<dbReference type="EMBL" id="UINC01008173">
    <property type="protein sequence ID" value="SVA36837.1"/>
    <property type="molecule type" value="Genomic_DNA"/>
</dbReference>
<reference evidence="1" key="1">
    <citation type="submission" date="2018-05" db="EMBL/GenBank/DDBJ databases">
        <authorList>
            <person name="Lanie J.A."/>
            <person name="Ng W.-L."/>
            <person name="Kazmierczak K.M."/>
            <person name="Andrzejewski T.M."/>
            <person name="Davidsen T.M."/>
            <person name="Wayne K.J."/>
            <person name="Tettelin H."/>
            <person name="Glass J.I."/>
            <person name="Rusch D."/>
            <person name="Podicherti R."/>
            <person name="Tsui H.-C.T."/>
            <person name="Winkler M.E."/>
        </authorList>
    </citation>
    <scope>NUCLEOTIDE SEQUENCE</scope>
</reference>
<feature type="non-terminal residue" evidence="1">
    <location>
        <position position="505"/>
    </location>
</feature>
<name>A0A381VAX4_9ZZZZ</name>
<gene>
    <name evidence="1" type="ORF">METZ01_LOCUS89691</name>
</gene>
<proteinExistence type="predicted"/>
<dbReference type="AlphaFoldDB" id="A0A381VAX4"/>
<sequence>MKSASVSVLVLLSFLFLLIGCSPDVLRQDSAEYVDLLNLFEEFRDFSEVDHQQPGFATAMENKFSELREVQSRLASFDIGSWPVSEQIDYHLVRAEMNGLEFQLRVLRPWVRDPAFYIDGRGGLGRLPELPIEEDRLSEFQSRLRTVPSHYEQAKANLGGGNLSEIPGDLAILAIRRLEENDDSFAEFVGQLSEHHPGLVADAQGAQAAIDGYLAWLQENRSQMTAPAGVGIENYNWLMKNVYLFPYTWEQIRTIVELEDNRVITFQKLEENRSRNLPPLTPVASSEEYRRSVLNSLENVMRFIQGQEIFTVQDHIVVDGYRQGRLRATSRPWPDKHDYFFNFSHRESLMEETHEMVGHHFDLLRAREDDRPIRGSREHEGPYDMAVARLEGLAFAFEELLMHAGYLDERPQRARSVTYEQAAFRTVRALSDVYMHSQDWSLTSAMEFAVSNAPHGELLDDSPHLWNEMQTTLLHVGWHAQMVVGKVHFMKLFRDRAQQLGEDFN</sequence>
<protein>
    <recommendedName>
        <fullName evidence="2">DUF885 domain-containing protein</fullName>
    </recommendedName>
</protein>